<protein>
    <submittedName>
        <fullName evidence="6">Holin</fullName>
    </submittedName>
</protein>
<evidence type="ECO:0000256" key="3">
    <source>
        <dbReference type="ARBA" id="ARBA00022989"/>
    </source>
</evidence>
<feature type="transmembrane region" description="Helical" evidence="5">
    <location>
        <begin position="67"/>
        <end position="83"/>
    </location>
</feature>
<name>K1SCL4_9ZZZZ</name>
<evidence type="ECO:0000313" key="6">
    <source>
        <dbReference type="EMBL" id="EKC53174.1"/>
    </source>
</evidence>
<dbReference type="AlphaFoldDB" id="K1SCL4"/>
<evidence type="ECO:0000256" key="1">
    <source>
        <dbReference type="ARBA" id="ARBA00004141"/>
    </source>
</evidence>
<organism evidence="6">
    <name type="scientific">human gut metagenome</name>
    <dbReference type="NCBI Taxonomy" id="408170"/>
    <lineage>
        <taxon>unclassified sequences</taxon>
        <taxon>metagenomes</taxon>
        <taxon>organismal metagenomes</taxon>
    </lineage>
</organism>
<evidence type="ECO:0000256" key="2">
    <source>
        <dbReference type="ARBA" id="ARBA00022692"/>
    </source>
</evidence>
<feature type="transmembrane region" description="Helical" evidence="5">
    <location>
        <begin position="89"/>
        <end position="105"/>
    </location>
</feature>
<evidence type="ECO:0000256" key="4">
    <source>
        <dbReference type="ARBA" id="ARBA00023136"/>
    </source>
</evidence>
<feature type="non-terminal residue" evidence="6">
    <location>
        <position position="106"/>
    </location>
</feature>
<dbReference type="Pfam" id="PF05105">
    <property type="entry name" value="Phage_holin_4_1"/>
    <property type="match status" value="1"/>
</dbReference>
<sequence length="106" mass="11977">MDKIFVKINLLWATVLTFLTSAFGAYWYIFAAFMVLNVVDFFTGVEKAKYSNTENSNKGAKGVIKKLGYWIVIFIAFFMSYTFKDIGNIIGIDLGISAFIGWFVLA</sequence>
<dbReference type="GO" id="GO:0016020">
    <property type="term" value="C:membrane"/>
    <property type="evidence" value="ECO:0007669"/>
    <property type="project" value="UniProtKB-SubCell"/>
</dbReference>
<comment type="subcellular location">
    <subcellularLocation>
        <location evidence="1">Membrane</location>
        <topology evidence="1">Multi-pass membrane protein</topology>
    </subcellularLocation>
</comment>
<dbReference type="InterPro" id="IPR006480">
    <property type="entry name" value="Phage_holin_4_1"/>
</dbReference>
<accession>K1SCL4</accession>
<comment type="caution">
    <text evidence="6">The sequence shown here is derived from an EMBL/GenBank/DDBJ whole genome shotgun (WGS) entry which is preliminary data.</text>
</comment>
<proteinExistence type="predicted"/>
<dbReference type="EMBL" id="AJWZ01008777">
    <property type="protein sequence ID" value="EKC53174.1"/>
    <property type="molecule type" value="Genomic_DNA"/>
</dbReference>
<reference evidence="6" key="1">
    <citation type="journal article" date="2013" name="Environ. Microbiol.">
        <title>Microbiota from the distal guts of lean and obese adolescents exhibit partial functional redundancy besides clear differences in community structure.</title>
        <authorList>
            <person name="Ferrer M."/>
            <person name="Ruiz A."/>
            <person name="Lanza F."/>
            <person name="Haange S.B."/>
            <person name="Oberbach A."/>
            <person name="Till H."/>
            <person name="Bargiela R."/>
            <person name="Campoy C."/>
            <person name="Segura M.T."/>
            <person name="Richter M."/>
            <person name="von Bergen M."/>
            <person name="Seifert J."/>
            <person name="Suarez A."/>
        </authorList>
    </citation>
    <scope>NUCLEOTIDE SEQUENCE</scope>
</reference>
<keyword evidence="4 5" id="KW-0472">Membrane</keyword>
<evidence type="ECO:0000256" key="5">
    <source>
        <dbReference type="SAM" id="Phobius"/>
    </source>
</evidence>
<gene>
    <name evidence="6" type="ORF">OBE_12723</name>
</gene>
<keyword evidence="2 5" id="KW-0812">Transmembrane</keyword>
<keyword evidence="3 5" id="KW-1133">Transmembrane helix</keyword>